<keyword evidence="2" id="KW-0732">Signal</keyword>
<sequence>MQRRHFPAAVAALAGWGTAGAAAWAPNNRVEYVIPAAAGGAVDIYGRVMKKIIDASGALGGQSFVISNRPGGSGMIAAAPLLQRPGDAHIFSMLSTGFMLGQVLGQFKHDLLRDFTVGPIFFEEALAVAVRADSPFKSGADLVAQLRRDPGSVRIAVAPNLLNHIHIGLLKPLAAAGVDMGSLTVAAFRASSESVVALMGGHVDVVSSSAANVVEGVRNGSLRALAVSSEQRLKGTLAQVPTWKEQGVNAAFTSVQGVYFPKDLGAAQIAFWDTQFQRMAASPEWLNTLAQYEVTPRFMNHTQASAYVQNEIKTSTALLRDLKLLK</sequence>
<evidence type="ECO:0000313" key="4">
    <source>
        <dbReference type="Proteomes" id="UP001525968"/>
    </source>
</evidence>
<dbReference type="Proteomes" id="UP001525968">
    <property type="component" value="Unassembled WGS sequence"/>
</dbReference>
<dbReference type="Pfam" id="PF03401">
    <property type="entry name" value="TctC"/>
    <property type="match status" value="1"/>
</dbReference>
<dbReference type="Gene3D" id="3.40.190.10">
    <property type="entry name" value="Periplasmic binding protein-like II"/>
    <property type="match status" value="1"/>
</dbReference>
<dbReference type="PANTHER" id="PTHR42928:SF3">
    <property type="entry name" value="UPF0065 PROTEIN YFLP"/>
    <property type="match status" value="1"/>
</dbReference>
<dbReference type="EMBL" id="JAODYH010000005">
    <property type="protein sequence ID" value="MCT9811381.1"/>
    <property type="molecule type" value="Genomic_DNA"/>
</dbReference>
<dbReference type="InterPro" id="IPR005064">
    <property type="entry name" value="BUG"/>
</dbReference>
<evidence type="ECO:0000256" key="1">
    <source>
        <dbReference type="ARBA" id="ARBA00006987"/>
    </source>
</evidence>
<name>A0ABT2PND2_9BURK</name>
<dbReference type="CDD" id="cd07012">
    <property type="entry name" value="PBP2_Bug_TTT"/>
    <property type="match status" value="1"/>
</dbReference>
<dbReference type="Gene3D" id="3.40.190.150">
    <property type="entry name" value="Bordetella uptake gene, domain 1"/>
    <property type="match status" value="1"/>
</dbReference>
<feature type="signal peptide" evidence="2">
    <location>
        <begin position="1"/>
        <end position="21"/>
    </location>
</feature>
<dbReference type="InterPro" id="IPR042100">
    <property type="entry name" value="Bug_dom1"/>
</dbReference>
<organism evidence="3 4">
    <name type="scientific">Acidovorax bellezanensis</name>
    <dbReference type="NCBI Taxonomy" id="2976702"/>
    <lineage>
        <taxon>Bacteria</taxon>
        <taxon>Pseudomonadati</taxon>
        <taxon>Pseudomonadota</taxon>
        <taxon>Betaproteobacteria</taxon>
        <taxon>Burkholderiales</taxon>
        <taxon>Comamonadaceae</taxon>
        <taxon>Acidovorax</taxon>
    </lineage>
</organism>
<dbReference type="PANTHER" id="PTHR42928">
    <property type="entry name" value="TRICARBOXYLATE-BINDING PROTEIN"/>
    <property type="match status" value="1"/>
</dbReference>
<comment type="similarity">
    <text evidence="1">Belongs to the UPF0065 (bug) family.</text>
</comment>
<protein>
    <submittedName>
        <fullName evidence="3">Tripartite tricarboxylate transporter substrate binding protein</fullName>
    </submittedName>
</protein>
<gene>
    <name evidence="3" type="ORF">N0K08_12100</name>
</gene>
<evidence type="ECO:0000256" key="2">
    <source>
        <dbReference type="SAM" id="SignalP"/>
    </source>
</evidence>
<accession>A0ABT2PND2</accession>
<reference evidence="3 4" key="1">
    <citation type="submission" date="2022-09" db="EMBL/GenBank/DDBJ databases">
        <title>Draft genome of isolate Be4.</title>
        <authorList>
            <person name="Sanchez-Castro I."/>
            <person name="Martinez-Rodriguez P."/>
            <person name="Descostes M."/>
            <person name="Merroun M."/>
        </authorList>
    </citation>
    <scope>NUCLEOTIDE SEQUENCE [LARGE SCALE GENOMIC DNA]</scope>
    <source>
        <strain evidence="3 4">Be4</strain>
    </source>
</reference>
<dbReference type="SUPFAM" id="SSF53850">
    <property type="entry name" value="Periplasmic binding protein-like II"/>
    <property type="match status" value="1"/>
</dbReference>
<dbReference type="PIRSF" id="PIRSF017082">
    <property type="entry name" value="YflP"/>
    <property type="match status" value="1"/>
</dbReference>
<dbReference type="RefSeq" id="WP_261500607.1">
    <property type="nucleotide sequence ID" value="NZ_JAODYH010000005.1"/>
</dbReference>
<keyword evidence="4" id="KW-1185">Reference proteome</keyword>
<proteinExistence type="inferred from homology"/>
<evidence type="ECO:0000313" key="3">
    <source>
        <dbReference type="EMBL" id="MCT9811381.1"/>
    </source>
</evidence>
<comment type="caution">
    <text evidence="3">The sequence shown here is derived from an EMBL/GenBank/DDBJ whole genome shotgun (WGS) entry which is preliminary data.</text>
</comment>
<feature type="chain" id="PRO_5046900800" evidence="2">
    <location>
        <begin position="22"/>
        <end position="326"/>
    </location>
</feature>